<accession>A0A5B8W5Y0</accession>
<evidence type="ECO:0000313" key="3">
    <source>
        <dbReference type="Proteomes" id="UP000321362"/>
    </source>
</evidence>
<evidence type="ECO:0000313" key="2">
    <source>
        <dbReference type="EMBL" id="QEC78356.1"/>
    </source>
</evidence>
<keyword evidence="1" id="KW-1133">Transmembrane helix</keyword>
<gene>
    <name evidence="2" type="ORF">FSB76_21310</name>
</gene>
<sequence>MGNVNFNEEFKDKAFKIAAGITLFVVLTILSVMTVVTVKKINKGEYVKVFGLEYNIPKEHPDTIVKTVKTKPDTIFKNTIKTSSVARVSLQRTVPKKLMINHDTAIKAVVPPTIQAKNYAGTNNGGHVGDNYYGTALEFTQDYGDFFINYIEKFRIDSNIISKSLVLNPFINCNSQKFGTDLMNYLKSKNYRVSIRYNVMTKESVEGIDVTFDRKENCFEIGINNMYTNKEPKL</sequence>
<keyword evidence="1" id="KW-0812">Transmembrane</keyword>
<reference evidence="2 3" key="1">
    <citation type="journal article" date="2013" name="J. Microbiol.">
        <title>Mucilaginibacter ginsenosidivorax sp. nov., with ginsenoside converting activity isolated from sediment.</title>
        <authorList>
            <person name="Kim J.K."/>
            <person name="Choi T.E."/>
            <person name="Liu Q.M."/>
            <person name="Park H.Y."/>
            <person name="Yi T.H."/>
            <person name="Yoon M.H."/>
            <person name="Kim S.C."/>
            <person name="Im W.T."/>
        </authorList>
    </citation>
    <scope>NUCLEOTIDE SEQUENCE [LARGE SCALE GENOMIC DNA]</scope>
    <source>
        <strain evidence="2 3">KHI28</strain>
    </source>
</reference>
<proteinExistence type="predicted"/>
<dbReference type="KEGG" id="mgk:FSB76_21310"/>
<dbReference type="EMBL" id="CP042437">
    <property type="protein sequence ID" value="QEC78356.1"/>
    <property type="molecule type" value="Genomic_DNA"/>
</dbReference>
<feature type="transmembrane region" description="Helical" evidence="1">
    <location>
        <begin position="17"/>
        <end position="38"/>
    </location>
</feature>
<name>A0A5B8W5Y0_9SPHI</name>
<protein>
    <submittedName>
        <fullName evidence="2">Uncharacterized protein</fullName>
    </submittedName>
</protein>
<dbReference type="Proteomes" id="UP000321362">
    <property type="component" value="Chromosome"/>
</dbReference>
<evidence type="ECO:0000256" key="1">
    <source>
        <dbReference type="SAM" id="Phobius"/>
    </source>
</evidence>
<keyword evidence="3" id="KW-1185">Reference proteome</keyword>
<dbReference type="RefSeq" id="WP_147056912.1">
    <property type="nucleotide sequence ID" value="NZ_CP042437.1"/>
</dbReference>
<organism evidence="2 3">
    <name type="scientific">Mucilaginibacter ginsenosidivorax</name>
    <dbReference type="NCBI Taxonomy" id="862126"/>
    <lineage>
        <taxon>Bacteria</taxon>
        <taxon>Pseudomonadati</taxon>
        <taxon>Bacteroidota</taxon>
        <taxon>Sphingobacteriia</taxon>
        <taxon>Sphingobacteriales</taxon>
        <taxon>Sphingobacteriaceae</taxon>
        <taxon>Mucilaginibacter</taxon>
    </lineage>
</organism>
<keyword evidence="1" id="KW-0472">Membrane</keyword>
<dbReference type="AlphaFoldDB" id="A0A5B8W5Y0"/>